<organism evidence="4 5">
    <name type="scientific">Arabidopsis suecica</name>
    <name type="common">Swedish thale-cress</name>
    <name type="synonym">Cardaminopsis suecica</name>
    <dbReference type="NCBI Taxonomy" id="45249"/>
    <lineage>
        <taxon>Eukaryota</taxon>
        <taxon>Viridiplantae</taxon>
        <taxon>Streptophyta</taxon>
        <taxon>Embryophyta</taxon>
        <taxon>Tracheophyta</taxon>
        <taxon>Spermatophyta</taxon>
        <taxon>Magnoliopsida</taxon>
        <taxon>eudicotyledons</taxon>
        <taxon>Gunneridae</taxon>
        <taxon>Pentapetalae</taxon>
        <taxon>rosids</taxon>
        <taxon>malvids</taxon>
        <taxon>Brassicales</taxon>
        <taxon>Brassicaceae</taxon>
        <taxon>Camelineae</taxon>
        <taxon>Arabidopsis</taxon>
    </lineage>
</organism>
<dbReference type="GO" id="GO:0016671">
    <property type="term" value="F:oxidoreductase activity, acting on a sulfur group of donors, disulfide as acceptor"/>
    <property type="evidence" value="ECO:0007669"/>
    <property type="project" value="InterPro"/>
</dbReference>
<sequence>MSTQLQFSLRTMSSSSTKFCFFACLLLFTLSHNLVAGQSDKVKLNLYYESLCPSCQNFIVHHLGKIFNTNLHTITDLKLIPFGNAHVSDDLTVTCQHGEEECKLNALEACAIRTWPNQRLHYRFIRCVETNTNAWESCVKKYGGEKAINDCYIGGLSKELILGYANQTLRLKPEHKYVPWMTLNGEPLYENIGDFVDLVCKAYKGKAALPQLCYSSVLSQRTMLKLEFSYVDEAINH</sequence>
<gene>
    <name evidence="4" type="ORF">ISN44_As12g031180</name>
</gene>
<reference evidence="4 5" key="1">
    <citation type="submission" date="2020-12" db="EMBL/GenBank/DDBJ databases">
        <title>Concerted genomic and epigenomic changes stabilize Arabidopsis allopolyploids.</title>
        <authorList>
            <person name="Chen Z."/>
        </authorList>
    </citation>
    <scope>NUCLEOTIDE SEQUENCE [LARGE SCALE GENOMIC DNA]</scope>
    <source>
        <strain evidence="4">As9502</strain>
        <tissue evidence="4">Leaf</tissue>
    </source>
</reference>
<dbReference type="Proteomes" id="UP000694251">
    <property type="component" value="Chromosome 12"/>
</dbReference>
<name>A0A8T1YPG9_ARASU</name>
<evidence type="ECO:0000256" key="3">
    <source>
        <dbReference type="SAM" id="SignalP"/>
    </source>
</evidence>
<proteinExistence type="inferred from homology"/>
<keyword evidence="3" id="KW-0732">Signal</keyword>
<dbReference type="InterPro" id="IPR004911">
    <property type="entry name" value="Interferon-induced_GILT"/>
</dbReference>
<evidence type="ECO:0000256" key="1">
    <source>
        <dbReference type="ARBA" id="ARBA00005679"/>
    </source>
</evidence>
<accession>A0A8T1YPG9</accession>
<protein>
    <submittedName>
        <fullName evidence="4">Gamma interferon inducible lysosomal thiol reductase GILT</fullName>
    </submittedName>
</protein>
<feature type="signal peptide" evidence="3">
    <location>
        <begin position="1"/>
        <end position="36"/>
    </location>
</feature>
<evidence type="ECO:0000313" key="4">
    <source>
        <dbReference type="EMBL" id="KAG7547914.1"/>
    </source>
</evidence>
<keyword evidence="5" id="KW-1185">Reference proteome</keyword>
<keyword evidence="2" id="KW-0325">Glycoprotein</keyword>
<comment type="similarity">
    <text evidence="1">Belongs to the GILT family.</text>
</comment>
<evidence type="ECO:0000256" key="2">
    <source>
        <dbReference type="ARBA" id="ARBA00023180"/>
    </source>
</evidence>
<dbReference type="EMBL" id="JAEFBJ010000012">
    <property type="protein sequence ID" value="KAG7547914.1"/>
    <property type="molecule type" value="Genomic_DNA"/>
</dbReference>
<dbReference type="Pfam" id="PF03227">
    <property type="entry name" value="GILT"/>
    <property type="match status" value="1"/>
</dbReference>
<dbReference type="AlphaFoldDB" id="A0A8T1YPG9"/>
<dbReference type="OrthoDB" id="958254at2759"/>
<comment type="caution">
    <text evidence="4">The sequence shown here is derived from an EMBL/GenBank/DDBJ whole genome shotgun (WGS) entry which is preliminary data.</text>
</comment>
<dbReference type="PANTHER" id="PTHR13234">
    <property type="entry name" value="GAMMA-INTERFERON INDUCIBLE LYSOSOMAL THIOL REDUCTASE GILT"/>
    <property type="match status" value="1"/>
</dbReference>
<evidence type="ECO:0000313" key="5">
    <source>
        <dbReference type="Proteomes" id="UP000694251"/>
    </source>
</evidence>
<feature type="chain" id="PRO_5035786779" evidence="3">
    <location>
        <begin position="37"/>
        <end position="237"/>
    </location>
</feature>
<dbReference type="PANTHER" id="PTHR13234:SF72">
    <property type="entry name" value="GAMMA INTERFERON RESPONSIVE LYSOSOMAL THIOL (GILT) REDUCTASE FAMILY PROTEIN"/>
    <property type="match status" value="1"/>
</dbReference>